<dbReference type="Gene3D" id="3.40.1740.10">
    <property type="entry name" value="VC0467-like"/>
    <property type="match status" value="1"/>
</dbReference>
<dbReference type="Gene3D" id="3.30.70.1300">
    <property type="entry name" value="VC0467-like domains"/>
    <property type="match status" value="1"/>
</dbReference>
<dbReference type="PANTHER" id="PTHR30327:SF1">
    <property type="entry name" value="UPF0301 PROTEIN YQGE"/>
    <property type="match status" value="1"/>
</dbReference>
<keyword evidence="4" id="KW-1185">Reference proteome</keyword>
<dbReference type="GO" id="GO:0005829">
    <property type="term" value="C:cytosol"/>
    <property type="evidence" value="ECO:0007669"/>
    <property type="project" value="TreeGrafter"/>
</dbReference>
<evidence type="ECO:0000256" key="1">
    <source>
        <dbReference type="ARBA" id="ARBA00009600"/>
    </source>
</evidence>
<organism evidence="3 4">
    <name type="scientific">Crenothrix polyspora</name>
    <dbReference type="NCBI Taxonomy" id="360316"/>
    <lineage>
        <taxon>Bacteria</taxon>
        <taxon>Pseudomonadati</taxon>
        <taxon>Pseudomonadota</taxon>
        <taxon>Gammaproteobacteria</taxon>
        <taxon>Methylococcales</taxon>
        <taxon>Crenotrichaceae</taxon>
        <taxon>Crenothrix</taxon>
    </lineage>
</organism>
<evidence type="ECO:0000313" key="4">
    <source>
        <dbReference type="Proteomes" id="UP000195667"/>
    </source>
</evidence>
<dbReference type="HAMAP" id="MF_00758">
    <property type="entry name" value="UPF0301"/>
    <property type="match status" value="1"/>
</dbReference>
<sequence>MAHSIDMHNATYLNNQFIIAMPALTDPIFFHTVTYMCQHNEDGALGIVINRLANMKLGEIFKQMNISVTSETAANMPVFTGGPVQQQRGFVLHTNTNSGKWDMTMAVSDAISLTTSRDVIEAIAAGEGPEQYLVALGYAGWSEGQLEKEMLDNTWLNTPFGKQVLFDTSINMRWSAAAEQIGINITQLTAPAGHG</sequence>
<dbReference type="AlphaFoldDB" id="A0A1R4H540"/>
<dbReference type="SUPFAM" id="SSF143456">
    <property type="entry name" value="VC0467-like"/>
    <property type="match status" value="1"/>
</dbReference>
<protein>
    <recommendedName>
        <fullName evidence="2">UPF0301 protein CRENPOLYSF1_180009</fullName>
    </recommendedName>
</protein>
<dbReference type="Proteomes" id="UP000195667">
    <property type="component" value="Unassembled WGS sequence"/>
</dbReference>
<dbReference type="Pfam" id="PF02622">
    <property type="entry name" value="DUF179"/>
    <property type="match status" value="1"/>
</dbReference>
<dbReference type="PANTHER" id="PTHR30327">
    <property type="entry name" value="UNCHARACTERIZED PROTEIN YQGE"/>
    <property type="match status" value="1"/>
</dbReference>
<gene>
    <name evidence="3" type="primary">yqgE</name>
    <name evidence="3" type="ORF">CRENPOLYSF1_180009</name>
</gene>
<evidence type="ECO:0000256" key="2">
    <source>
        <dbReference type="HAMAP-Rule" id="MF_00758"/>
    </source>
</evidence>
<accession>A0A1R4H540</accession>
<dbReference type="NCBIfam" id="NF001266">
    <property type="entry name" value="PRK00228.1-1"/>
    <property type="match status" value="1"/>
</dbReference>
<comment type="similarity">
    <text evidence="1 2">Belongs to the UPF0301 (AlgH) family.</text>
</comment>
<reference evidence="4" key="1">
    <citation type="submission" date="2017-02" db="EMBL/GenBank/DDBJ databases">
        <authorList>
            <person name="Daims H."/>
        </authorList>
    </citation>
    <scope>NUCLEOTIDE SEQUENCE [LARGE SCALE GENOMIC DNA]</scope>
</reference>
<proteinExistence type="inferred from homology"/>
<evidence type="ECO:0000313" key="3">
    <source>
        <dbReference type="EMBL" id="SJM91151.1"/>
    </source>
</evidence>
<dbReference type="EMBL" id="FUKI01000090">
    <property type="protein sequence ID" value="SJM91151.1"/>
    <property type="molecule type" value="Genomic_DNA"/>
</dbReference>
<name>A0A1R4H540_9GAMM</name>
<dbReference type="InterPro" id="IPR003774">
    <property type="entry name" value="AlgH-like"/>
</dbReference>